<dbReference type="GO" id="GO:0006487">
    <property type="term" value="P:protein N-linked glycosylation"/>
    <property type="evidence" value="ECO:0007669"/>
    <property type="project" value="TreeGrafter"/>
</dbReference>
<gene>
    <name evidence="3" type="ORF">BBO_04162</name>
</gene>
<dbReference type="OrthoDB" id="2392789at2759"/>
<dbReference type="Proteomes" id="UP000076863">
    <property type="component" value="Unassembled WGS sequence"/>
</dbReference>
<feature type="region of interest" description="Disordered" evidence="1">
    <location>
        <begin position="30"/>
        <end position="55"/>
    </location>
</feature>
<dbReference type="PANTHER" id="PTHR13132:SF29">
    <property type="entry name" value="ALPHA-(1,6)-FUCOSYLTRANSFERASE"/>
    <property type="match status" value="1"/>
</dbReference>
<dbReference type="EMBL" id="AZHA01000010">
    <property type="protein sequence ID" value="OAA44679.1"/>
    <property type="molecule type" value="Genomic_DNA"/>
</dbReference>
<organism evidence="3 4">
    <name type="scientific">Beauveria brongniartii RCEF 3172</name>
    <dbReference type="NCBI Taxonomy" id="1081107"/>
    <lineage>
        <taxon>Eukaryota</taxon>
        <taxon>Fungi</taxon>
        <taxon>Dikarya</taxon>
        <taxon>Ascomycota</taxon>
        <taxon>Pezizomycotina</taxon>
        <taxon>Sordariomycetes</taxon>
        <taxon>Hypocreomycetidae</taxon>
        <taxon>Hypocreales</taxon>
        <taxon>Cordycipitaceae</taxon>
        <taxon>Beauveria</taxon>
        <taxon>Beauveria brongniartii</taxon>
    </lineage>
</organism>
<accession>A0A167F1N1</accession>
<dbReference type="GO" id="GO:0046921">
    <property type="term" value="F:alpha-(1-&gt;6)-fucosyltransferase activity"/>
    <property type="evidence" value="ECO:0007669"/>
    <property type="project" value="TreeGrafter"/>
</dbReference>
<sequence>MPPQLDLSDPRLLVVPPRINLRRAASYNLHERAQGQDSASSSSSQPPLSSLLWSPPPSPSLPSLVPRRKRASSNPFSRHPRRIVRFLLYLCLFSGLGYVLVRLFGNNVSSLSLFEQEYNMVAQDDLPDFPTPIVIDDNRGRSKWTVSIPRNYRFPLSMEDYSEMMGHCREAAVRQTSDSGPSTSQAPLKKHASNRFVDVAEAEKTHLLPSSDVLPSKRSRSGSFVGLDGEFDDLPVCQNSITYVLESTNAGIGHALMSMWTSYGIAKELGKSFFIDDSRWAYGSYTDIFQAPPMPKCQPPPRHHILPCPAEARHLVISNTNAKEILPKLLTHIESGRKISETQQLFNLARAGYSALFKLNKADEAYTEKRIRDIQTKAKADSTSSYDAPIVGLHIRHGDRHPLEFQYKDTHIPAGVYLSKVHHLIDEYYNKTAGINYKGARDSITMLASDDPHTYQEDELSSLLPAQDRIQLASKDNIEDATNDPRVLHHFVEDTFGWEGGFFAPIFWHLGSESKDNSANAPAATPYLSENRAVSRLRPSQQTLKLRSLLGRAYMMDLAMLSGAGDKVVCAVSAMGCRILGVMMGWDGIEAGTWINVDGNYGWRGLDLQ</sequence>
<feature type="compositionally biased region" description="Low complexity" evidence="1">
    <location>
        <begin position="38"/>
        <end position="53"/>
    </location>
</feature>
<reference evidence="3 4" key="1">
    <citation type="journal article" date="2016" name="Genome Biol. Evol.">
        <title>Divergent and convergent evolution of fungal pathogenicity.</title>
        <authorList>
            <person name="Shang Y."/>
            <person name="Xiao G."/>
            <person name="Zheng P."/>
            <person name="Cen K."/>
            <person name="Zhan S."/>
            <person name="Wang C."/>
        </authorList>
    </citation>
    <scope>NUCLEOTIDE SEQUENCE [LARGE SCALE GENOMIC DNA]</scope>
    <source>
        <strain evidence="3 4">RCEF 3172</strain>
    </source>
</reference>
<keyword evidence="2" id="KW-1133">Transmembrane helix</keyword>
<evidence type="ECO:0000256" key="2">
    <source>
        <dbReference type="SAM" id="Phobius"/>
    </source>
</evidence>
<evidence type="ECO:0000256" key="1">
    <source>
        <dbReference type="SAM" id="MobiDB-lite"/>
    </source>
</evidence>
<protein>
    <submittedName>
        <fullName evidence="3">Uncharacterized protein</fullName>
    </submittedName>
</protein>
<feature type="transmembrane region" description="Helical" evidence="2">
    <location>
        <begin position="86"/>
        <end position="105"/>
    </location>
</feature>
<dbReference type="AlphaFoldDB" id="A0A167F1N1"/>
<proteinExistence type="predicted"/>
<name>A0A167F1N1_9HYPO</name>
<comment type="caution">
    <text evidence="3">The sequence shown here is derived from an EMBL/GenBank/DDBJ whole genome shotgun (WGS) entry which is preliminary data.</text>
</comment>
<keyword evidence="2" id="KW-0812">Transmembrane</keyword>
<evidence type="ECO:0000313" key="3">
    <source>
        <dbReference type="EMBL" id="OAA44679.1"/>
    </source>
</evidence>
<dbReference type="PANTHER" id="PTHR13132">
    <property type="entry name" value="ALPHA- 1,6 -FUCOSYLTRANSFERASE"/>
    <property type="match status" value="1"/>
</dbReference>
<evidence type="ECO:0000313" key="4">
    <source>
        <dbReference type="Proteomes" id="UP000076863"/>
    </source>
</evidence>
<keyword evidence="4" id="KW-1185">Reference proteome</keyword>
<keyword evidence="2" id="KW-0472">Membrane</keyword>